<evidence type="ECO:0000256" key="3">
    <source>
        <dbReference type="SAM" id="MobiDB-lite"/>
    </source>
</evidence>
<dbReference type="Pfam" id="PF15251">
    <property type="entry name" value="TAPR1-like"/>
    <property type="match status" value="1"/>
</dbReference>
<reference evidence="4" key="1">
    <citation type="journal article" date="2024" name="Gigascience">
        <title>Chromosome-level genome of the poultry shaft louse Menopon gallinae provides insight into the host-switching and adaptive evolution of parasitic lice.</title>
        <authorList>
            <person name="Xu Y."/>
            <person name="Ma L."/>
            <person name="Liu S."/>
            <person name="Liang Y."/>
            <person name="Liu Q."/>
            <person name="He Z."/>
            <person name="Tian L."/>
            <person name="Duan Y."/>
            <person name="Cai W."/>
            <person name="Li H."/>
            <person name="Song F."/>
        </authorList>
    </citation>
    <scope>NUCLEOTIDE SEQUENCE</scope>
    <source>
        <strain evidence="4">Cailab_2023a</strain>
    </source>
</reference>
<proteinExistence type="predicted"/>
<dbReference type="PANTHER" id="PTHR31624:SF4">
    <property type="entry name" value="CHROMOSOME 16 OPEN READING FRAME 72"/>
    <property type="match status" value="1"/>
</dbReference>
<name>A0AAW2I9U4_9NEOP</name>
<gene>
    <name evidence="4" type="ORF">PYX00_000359</name>
</gene>
<comment type="caution">
    <text evidence="4">The sequence shown here is derived from an EMBL/GenBank/DDBJ whole genome shotgun (WGS) entry which is preliminary data.</text>
</comment>
<dbReference type="GO" id="GO:0005634">
    <property type="term" value="C:nucleus"/>
    <property type="evidence" value="ECO:0007669"/>
    <property type="project" value="UniProtKB-SubCell"/>
</dbReference>
<protein>
    <submittedName>
        <fullName evidence="4">Uncharacterized protein</fullName>
    </submittedName>
</protein>
<feature type="region of interest" description="Disordered" evidence="3">
    <location>
        <begin position="133"/>
        <end position="169"/>
    </location>
</feature>
<evidence type="ECO:0000313" key="4">
    <source>
        <dbReference type="EMBL" id="KAL0278576.1"/>
    </source>
</evidence>
<dbReference type="PANTHER" id="PTHR31624">
    <property type="entry name" value="UPF0472 PROTEIN C16ORF72"/>
    <property type="match status" value="1"/>
</dbReference>
<organism evidence="4">
    <name type="scientific">Menopon gallinae</name>
    <name type="common">poultry shaft louse</name>
    <dbReference type="NCBI Taxonomy" id="328185"/>
    <lineage>
        <taxon>Eukaryota</taxon>
        <taxon>Metazoa</taxon>
        <taxon>Ecdysozoa</taxon>
        <taxon>Arthropoda</taxon>
        <taxon>Hexapoda</taxon>
        <taxon>Insecta</taxon>
        <taxon>Pterygota</taxon>
        <taxon>Neoptera</taxon>
        <taxon>Paraneoptera</taxon>
        <taxon>Psocodea</taxon>
        <taxon>Troctomorpha</taxon>
        <taxon>Phthiraptera</taxon>
        <taxon>Amblycera</taxon>
        <taxon>Menoponidae</taxon>
        <taxon>Menopon</taxon>
    </lineage>
</organism>
<comment type="subcellular location">
    <subcellularLocation>
        <location evidence="1">Nucleus</location>
    </subcellularLocation>
</comment>
<dbReference type="AlphaFoldDB" id="A0AAW2I9U4"/>
<keyword evidence="2" id="KW-0539">Nucleus</keyword>
<evidence type="ECO:0000256" key="1">
    <source>
        <dbReference type="ARBA" id="ARBA00004123"/>
    </source>
</evidence>
<dbReference type="InterPro" id="IPR029196">
    <property type="entry name" value="HAPSTR1-like"/>
</dbReference>
<dbReference type="EMBL" id="JARGDH010000001">
    <property type="protein sequence ID" value="KAL0278576.1"/>
    <property type="molecule type" value="Genomic_DNA"/>
</dbReference>
<sequence>MSEDREDESLVDFYISNWEQQCISQLESEQDLEGQLTVEKELVNNNIWCSFQNTATAIAQLYKDRVQDAASLWLPFQTAAGTVTTLYKECGDGIKRVSDLSIQCGYQRRNKELLQWVRKKRRHIRREELIAYLSGKPPPPRPQNHRGSPRPRISYSDRHGSPINHQSTSSIHPTLLHCSADNTNVVDDNLRIFGEALAINNNVSRRQRSNELNSFFASEYARHCIKRPASSSPPHDVNMDSPTPKRAKHF</sequence>
<dbReference type="InterPro" id="IPR040308">
    <property type="entry name" value="HAPR1"/>
</dbReference>
<feature type="region of interest" description="Disordered" evidence="3">
    <location>
        <begin position="226"/>
        <end position="250"/>
    </location>
</feature>
<accession>A0AAW2I9U4</accession>
<evidence type="ECO:0000256" key="2">
    <source>
        <dbReference type="ARBA" id="ARBA00023242"/>
    </source>
</evidence>